<accession>A0A6J6RM96</accession>
<reference evidence="1" key="1">
    <citation type="submission" date="2020-05" db="EMBL/GenBank/DDBJ databases">
        <authorList>
            <person name="Chiriac C."/>
            <person name="Salcher M."/>
            <person name="Ghai R."/>
            <person name="Kavagutti S V."/>
        </authorList>
    </citation>
    <scope>NUCLEOTIDE SEQUENCE</scope>
</reference>
<proteinExistence type="predicted"/>
<sequence>MEAGSIPLSLAKRRASGLAKSRPPLLAGAAATTGASAATTGAAGGGVGAAAAGVVTGAGISAPASVSNLSISAWPSPAASKIAMGAPT</sequence>
<protein>
    <submittedName>
        <fullName evidence="1">Unannotated protein</fullName>
    </submittedName>
</protein>
<organism evidence="1">
    <name type="scientific">freshwater metagenome</name>
    <dbReference type="NCBI Taxonomy" id="449393"/>
    <lineage>
        <taxon>unclassified sequences</taxon>
        <taxon>metagenomes</taxon>
        <taxon>ecological metagenomes</taxon>
    </lineage>
</organism>
<evidence type="ECO:0000313" key="1">
    <source>
        <dbReference type="EMBL" id="CAB4723114.1"/>
    </source>
</evidence>
<dbReference type="EMBL" id="CAEZYL010000035">
    <property type="protein sequence ID" value="CAB4723114.1"/>
    <property type="molecule type" value="Genomic_DNA"/>
</dbReference>
<dbReference type="AlphaFoldDB" id="A0A6J6RM96"/>
<name>A0A6J6RM96_9ZZZZ</name>
<gene>
    <name evidence="1" type="ORF">UFOPK2689_00708</name>
</gene>